<organism evidence="2 3">
    <name type="scientific">Bifidobacterium adolescentis</name>
    <dbReference type="NCBI Taxonomy" id="1680"/>
    <lineage>
        <taxon>Bacteria</taxon>
        <taxon>Bacillati</taxon>
        <taxon>Actinomycetota</taxon>
        <taxon>Actinomycetes</taxon>
        <taxon>Bifidobacteriales</taxon>
        <taxon>Bifidobacteriaceae</taxon>
        <taxon>Bifidobacterium</taxon>
    </lineage>
</organism>
<feature type="compositionally biased region" description="Basic and acidic residues" evidence="1">
    <location>
        <begin position="77"/>
        <end position="98"/>
    </location>
</feature>
<reference evidence="2 3" key="1">
    <citation type="submission" date="2018-03" db="EMBL/GenBank/DDBJ databases">
        <authorList>
            <person name="Keele B.F."/>
        </authorList>
    </citation>
    <scope>NUCLEOTIDE SEQUENCE [LARGE SCALE GENOMIC DNA]</scope>
    <source>
        <strain evidence="2 3">1-11</strain>
    </source>
</reference>
<dbReference type="AlphaFoldDB" id="A0A2R4G3C0"/>
<protein>
    <submittedName>
        <fullName evidence="2">Uncharacterized protein</fullName>
    </submittedName>
</protein>
<name>A0A2R4G3C0_BIFAD</name>
<feature type="region of interest" description="Disordered" evidence="1">
    <location>
        <begin position="75"/>
        <end position="132"/>
    </location>
</feature>
<evidence type="ECO:0000313" key="3">
    <source>
        <dbReference type="Proteomes" id="UP000241454"/>
    </source>
</evidence>
<accession>A0A2R4G3C0</accession>
<dbReference type="EMBL" id="CP028341">
    <property type="protein sequence ID" value="AVT45338.1"/>
    <property type="molecule type" value="Genomic_DNA"/>
</dbReference>
<proteinExistence type="predicted"/>
<evidence type="ECO:0000256" key="1">
    <source>
        <dbReference type="SAM" id="MobiDB-lite"/>
    </source>
</evidence>
<gene>
    <name evidence="2" type="ORF">C8077_05035</name>
</gene>
<dbReference type="RefSeq" id="WP_107646229.1">
    <property type="nucleotide sequence ID" value="NZ_CP028341.1"/>
</dbReference>
<sequence length="132" mass="14711">MAKSLTEQLEELQKKVDAITAGRKGADKCRRSLAKAASDYQNEYQKLLDSGLTINMLEAEGIKPVTHVLYELGRSFRKTDEKPDDRIVEEPLEIRQDPAEGNDAATRPEQQPYIEAAMPEQQAGIPGANDQQ</sequence>
<evidence type="ECO:0000313" key="2">
    <source>
        <dbReference type="EMBL" id="AVT45338.1"/>
    </source>
</evidence>
<dbReference type="Proteomes" id="UP000241454">
    <property type="component" value="Chromosome"/>
</dbReference>